<feature type="domain" description="C2H2-type" evidence="10">
    <location>
        <begin position="323"/>
        <end position="345"/>
    </location>
</feature>
<dbReference type="GO" id="GO:0000978">
    <property type="term" value="F:RNA polymerase II cis-regulatory region sequence-specific DNA binding"/>
    <property type="evidence" value="ECO:0007669"/>
    <property type="project" value="TreeGrafter"/>
</dbReference>
<keyword evidence="7" id="KW-0539">Nucleus</keyword>
<organism evidence="11 12">
    <name type="scientific">Anguilla anguilla</name>
    <name type="common">European freshwater eel</name>
    <name type="synonym">Muraena anguilla</name>
    <dbReference type="NCBI Taxonomy" id="7936"/>
    <lineage>
        <taxon>Eukaryota</taxon>
        <taxon>Metazoa</taxon>
        <taxon>Chordata</taxon>
        <taxon>Craniata</taxon>
        <taxon>Vertebrata</taxon>
        <taxon>Euteleostomi</taxon>
        <taxon>Actinopterygii</taxon>
        <taxon>Neopterygii</taxon>
        <taxon>Teleostei</taxon>
        <taxon>Anguilliformes</taxon>
        <taxon>Anguillidae</taxon>
        <taxon>Anguilla</taxon>
    </lineage>
</organism>
<dbReference type="FunFam" id="3.30.160.60:FF:001450">
    <property type="entry name" value="zinc finger protein 774"/>
    <property type="match status" value="1"/>
</dbReference>
<sequence length="354" mass="39108">MLVSLSLQSQVASIIDMLAKSAVAEICKLIDDGSAVWQLEISRRGKENDALRRKLLLLEHELQLRATSRCGQEMEFAATEETDIILIKEEKLEQDEEKCDRWETDGKSALEPSGPPDCWGRGSGEQAPYEEDWGEAMRPAKEVEFAEQPRPHPSEGEEPGCVGGGVKAEIEGDHSIFQRPRQSGPEGGGGQVNIPGPECVIGQGVDWGISGLEMGRPDPSWGENLHKATEERGICLRGQTSLNAGVACSRWAETPGKAAVGSGRTQVTCVYCGKHFAYLSYLKRHLRIHTGEKPYSCVQCGKRFSDGSSRNKHERIHTGRKPFSCAHCGKYFSRRCHLKRHQKLHGKMELLSCG</sequence>
<dbReference type="GO" id="GO:0000981">
    <property type="term" value="F:DNA-binding transcription factor activity, RNA polymerase II-specific"/>
    <property type="evidence" value="ECO:0007669"/>
    <property type="project" value="TreeGrafter"/>
</dbReference>
<dbReference type="OrthoDB" id="427030at2759"/>
<comment type="subcellular location">
    <subcellularLocation>
        <location evidence="1">Nucleus</location>
    </subcellularLocation>
</comment>
<dbReference type="SUPFAM" id="SSF57667">
    <property type="entry name" value="beta-beta-alpha zinc fingers"/>
    <property type="match status" value="2"/>
</dbReference>
<dbReference type="SMART" id="SM00355">
    <property type="entry name" value="ZnF_C2H2"/>
    <property type="match status" value="3"/>
</dbReference>
<dbReference type="Proteomes" id="UP001044222">
    <property type="component" value="Chromosome 7"/>
</dbReference>
<evidence type="ECO:0000256" key="7">
    <source>
        <dbReference type="ARBA" id="ARBA00023242"/>
    </source>
</evidence>
<dbReference type="GO" id="GO:0008270">
    <property type="term" value="F:zinc ion binding"/>
    <property type="evidence" value="ECO:0007669"/>
    <property type="project" value="UniProtKB-KW"/>
</dbReference>
<evidence type="ECO:0000256" key="4">
    <source>
        <dbReference type="ARBA" id="ARBA00022771"/>
    </source>
</evidence>
<keyword evidence="6" id="KW-0238">DNA-binding</keyword>
<evidence type="ECO:0000256" key="9">
    <source>
        <dbReference type="SAM" id="MobiDB-lite"/>
    </source>
</evidence>
<dbReference type="AlphaFoldDB" id="A0A9D3MAF0"/>
<evidence type="ECO:0000259" key="10">
    <source>
        <dbReference type="PROSITE" id="PS50157"/>
    </source>
</evidence>
<feature type="region of interest" description="Disordered" evidence="9">
    <location>
        <begin position="145"/>
        <end position="167"/>
    </location>
</feature>
<evidence type="ECO:0000256" key="8">
    <source>
        <dbReference type="PROSITE-ProRule" id="PRU00042"/>
    </source>
</evidence>
<feature type="region of interest" description="Disordered" evidence="9">
    <location>
        <begin position="103"/>
        <end position="128"/>
    </location>
</feature>
<keyword evidence="12" id="KW-1185">Reference proteome</keyword>
<keyword evidence="5" id="KW-0862">Zinc</keyword>
<protein>
    <recommendedName>
        <fullName evidence="10">C2H2-type domain-containing protein</fullName>
    </recommendedName>
</protein>
<evidence type="ECO:0000256" key="3">
    <source>
        <dbReference type="ARBA" id="ARBA00022737"/>
    </source>
</evidence>
<dbReference type="PROSITE" id="PS00028">
    <property type="entry name" value="ZINC_FINGER_C2H2_1"/>
    <property type="match status" value="3"/>
</dbReference>
<dbReference type="InterPro" id="IPR036236">
    <property type="entry name" value="Znf_C2H2_sf"/>
</dbReference>
<evidence type="ECO:0000313" key="11">
    <source>
        <dbReference type="EMBL" id="KAG5845420.1"/>
    </source>
</evidence>
<dbReference type="EMBL" id="JAFIRN010000007">
    <property type="protein sequence ID" value="KAG5845420.1"/>
    <property type="molecule type" value="Genomic_DNA"/>
</dbReference>
<feature type="domain" description="C2H2-type" evidence="10">
    <location>
        <begin position="295"/>
        <end position="322"/>
    </location>
</feature>
<keyword evidence="2" id="KW-0479">Metal-binding</keyword>
<proteinExistence type="predicted"/>
<evidence type="ECO:0000256" key="2">
    <source>
        <dbReference type="ARBA" id="ARBA00022723"/>
    </source>
</evidence>
<keyword evidence="3" id="KW-0677">Repeat</keyword>
<evidence type="ECO:0000256" key="1">
    <source>
        <dbReference type="ARBA" id="ARBA00004123"/>
    </source>
</evidence>
<gene>
    <name evidence="11" type="ORF">ANANG_G00138870</name>
</gene>
<dbReference type="FunFam" id="3.30.160.60:FF:000624">
    <property type="entry name" value="zinc finger protein 697"/>
    <property type="match status" value="1"/>
</dbReference>
<dbReference type="Gene3D" id="3.30.160.60">
    <property type="entry name" value="Classic Zinc Finger"/>
    <property type="match status" value="3"/>
</dbReference>
<name>A0A9D3MAF0_ANGAN</name>
<accession>A0A9D3MAF0</accession>
<dbReference type="Pfam" id="PF00096">
    <property type="entry name" value="zf-C2H2"/>
    <property type="match status" value="3"/>
</dbReference>
<evidence type="ECO:0000256" key="6">
    <source>
        <dbReference type="ARBA" id="ARBA00023125"/>
    </source>
</evidence>
<reference evidence="11" key="1">
    <citation type="submission" date="2021-01" db="EMBL/GenBank/DDBJ databases">
        <title>A chromosome-scale assembly of European eel, Anguilla anguilla.</title>
        <authorList>
            <person name="Henkel C."/>
            <person name="Jong-Raadsen S.A."/>
            <person name="Dufour S."/>
            <person name="Weltzien F.-A."/>
            <person name="Palstra A.P."/>
            <person name="Pelster B."/>
            <person name="Spaink H.P."/>
            <person name="Van Den Thillart G.E."/>
            <person name="Jansen H."/>
            <person name="Zahm M."/>
            <person name="Klopp C."/>
            <person name="Cedric C."/>
            <person name="Louis A."/>
            <person name="Berthelot C."/>
            <person name="Parey E."/>
            <person name="Roest Crollius H."/>
            <person name="Montfort J."/>
            <person name="Robinson-Rechavi M."/>
            <person name="Bucao C."/>
            <person name="Bouchez O."/>
            <person name="Gislard M."/>
            <person name="Lluch J."/>
            <person name="Milhes M."/>
            <person name="Lampietro C."/>
            <person name="Lopez Roques C."/>
            <person name="Donnadieu C."/>
            <person name="Braasch I."/>
            <person name="Desvignes T."/>
            <person name="Postlethwait J."/>
            <person name="Bobe J."/>
            <person name="Guiguen Y."/>
            <person name="Dirks R."/>
        </authorList>
    </citation>
    <scope>NUCLEOTIDE SEQUENCE</scope>
    <source>
        <strain evidence="11">Tag_6206</strain>
        <tissue evidence="11">Liver</tissue>
    </source>
</reference>
<dbReference type="PANTHER" id="PTHR23235:SF178">
    <property type="entry name" value="C2H2-TYPE DOMAIN-CONTAINING PROTEIN-RELATED"/>
    <property type="match status" value="1"/>
</dbReference>
<dbReference type="PROSITE" id="PS50157">
    <property type="entry name" value="ZINC_FINGER_C2H2_2"/>
    <property type="match status" value="3"/>
</dbReference>
<dbReference type="GO" id="GO:0005634">
    <property type="term" value="C:nucleus"/>
    <property type="evidence" value="ECO:0007669"/>
    <property type="project" value="UniProtKB-SubCell"/>
</dbReference>
<feature type="domain" description="C2H2-type" evidence="10">
    <location>
        <begin position="267"/>
        <end position="294"/>
    </location>
</feature>
<evidence type="ECO:0000313" key="12">
    <source>
        <dbReference type="Proteomes" id="UP001044222"/>
    </source>
</evidence>
<dbReference type="FunFam" id="3.30.160.60:FF:002005">
    <property type="entry name" value="Zinc finger protein 200"/>
    <property type="match status" value="1"/>
</dbReference>
<feature type="compositionally biased region" description="Basic and acidic residues" evidence="9">
    <location>
        <begin position="145"/>
        <end position="155"/>
    </location>
</feature>
<evidence type="ECO:0000256" key="5">
    <source>
        <dbReference type="ARBA" id="ARBA00022833"/>
    </source>
</evidence>
<dbReference type="PANTHER" id="PTHR23235">
    <property type="entry name" value="KRUEPPEL-LIKE TRANSCRIPTION FACTOR"/>
    <property type="match status" value="1"/>
</dbReference>
<comment type="caution">
    <text evidence="11">The sequence shown here is derived from an EMBL/GenBank/DDBJ whole genome shotgun (WGS) entry which is preliminary data.</text>
</comment>
<keyword evidence="4 8" id="KW-0863">Zinc-finger</keyword>
<dbReference type="InterPro" id="IPR013087">
    <property type="entry name" value="Znf_C2H2_type"/>
</dbReference>